<organism evidence="2 3">
    <name type="scientific">Anopheles atroparvus</name>
    <name type="common">European mosquito</name>
    <dbReference type="NCBI Taxonomy" id="41427"/>
    <lineage>
        <taxon>Eukaryota</taxon>
        <taxon>Metazoa</taxon>
        <taxon>Ecdysozoa</taxon>
        <taxon>Arthropoda</taxon>
        <taxon>Hexapoda</taxon>
        <taxon>Insecta</taxon>
        <taxon>Pterygota</taxon>
        <taxon>Neoptera</taxon>
        <taxon>Endopterygota</taxon>
        <taxon>Diptera</taxon>
        <taxon>Nematocera</taxon>
        <taxon>Culicoidea</taxon>
        <taxon>Culicidae</taxon>
        <taxon>Anophelinae</taxon>
        <taxon>Anopheles</taxon>
    </lineage>
</organism>
<sequence length="93" mass="10015">MGQAGRSAADGGPEGGGNCEEVRKNAGADPHPLPDPAGPRGDSEVGHEVAHRVQLRRVRFRIDQGRRGADQFVRLQWTTCSDHQRCRASASSL</sequence>
<dbReference type="EnsemblMetazoa" id="ENSAATROPT012880">
    <property type="protein sequence ID" value="ENSAATROPP011692"/>
    <property type="gene ID" value="ENSAATROPG010483"/>
</dbReference>
<evidence type="ECO:0000313" key="3">
    <source>
        <dbReference type="Proteomes" id="UP000075880"/>
    </source>
</evidence>
<evidence type="ECO:0000313" key="2">
    <source>
        <dbReference type="EnsemblMetazoa" id="ENSAATROPP011692"/>
    </source>
</evidence>
<keyword evidence="3" id="KW-1185">Reference proteome</keyword>
<evidence type="ECO:0000256" key="1">
    <source>
        <dbReference type="SAM" id="MobiDB-lite"/>
    </source>
</evidence>
<feature type="region of interest" description="Disordered" evidence="1">
    <location>
        <begin position="1"/>
        <end position="48"/>
    </location>
</feature>
<proteinExistence type="predicted"/>
<dbReference type="Proteomes" id="UP000075880">
    <property type="component" value="Unassembled WGS sequence"/>
</dbReference>
<name>A0AAG5DK94_ANOAO</name>
<dbReference type="AlphaFoldDB" id="A0AAG5DK94"/>
<protein>
    <submittedName>
        <fullName evidence="2">Uncharacterized protein</fullName>
    </submittedName>
</protein>
<accession>A0AAG5DK94</accession>
<reference evidence="2" key="1">
    <citation type="submission" date="2024-04" db="UniProtKB">
        <authorList>
            <consortium name="EnsemblMetazoa"/>
        </authorList>
    </citation>
    <scope>IDENTIFICATION</scope>
    <source>
        <strain evidence="2">EBRO</strain>
    </source>
</reference>